<dbReference type="Proteomes" id="UP000175989">
    <property type="component" value="Unassembled WGS sequence"/>
</dbReference>
<comment type="caution">
    <text evidence="2">The sequence shown here is derived from an EMBL/GenBank/DDBJ whole genome shotgun (WGS) entry which is preliminary data.</text>
</comment>
<dbReference type="PATRIC" id="fig|762836.4.peg.4786"/>
<dbReference type="CDD" id="cd10548">
    <property type="entry name" value="cupin_CDO"/>
    <property type="match status" value="1"/>
</dbReference>
<gene>
    <name evidence="2" type="ORF">DUPY_46510</name>
</gene>
<keyword evidence="3" id="KW-1185">Reference proteome</keyword>
<dbReference type="OrthoDB" id="7059163at2"/>
<feature type="domain" description="ApaG" evidence="1">
    <location>
        <begin position="1"/>
        <end position="95"/>
    </location>
</feature>
<name>A0A1E7WBQ8_9BURK</name>
<evidence type="ECO:0000313" key="2">
    <source>
        <dbReference type="EMBL" id="OEZ94315.1"/>
    </source>
</evidence>
<dbReference type="RefSeq" id="WP_070251548.1">
    <property type="nucleotide sequence ID" value="NZ_LROM01000136.1"/>
</dbReference>
<proteinExistence type="predicted"/>
<sequence>MTSLQAPKQRVSLHYAVATDNGAVLPIKGQGTVSIKPDVVDDTLRFVFTTEAGSALEVAISRTRFSIDCRTGSDLTNLVTSKDEKLLLTLPELRQPYWVSIDSNNMRVRYGKGEMLRHLMLLEFQWDTESTYALKDFSKDLRHVDIKGTVKDHLRVMQIPVTLDPPPTVIPTSAITMEVIAGNSASVVNDLSPVCQRLYANVAGPGITLNSPDFPEFAQAIQYSIVTEGALCNSKLKKKEEEFGYLRITLDTNMGDSPGQPYVLEIWPAGNGSPIHDHGKACAVIKVLHGQIQVSWFSSLSPKLLTPWGSMIAHAGDVTFLTPDYYQIHQLKNPSPKAGGDFCATIQCYRYPDDDEAHYEYFDYIENGQIEHFSPDSDWEYLDFKKKIREEWGKAMETAAK</sequence>
<evidence type="ECO:0000313" key="3">
    <source>
        <dbReference type="Proteomes" id="UP000175989"/>
    </source>
</evidence>
<evidence type="ECO:0000259" key="1">
    <source>
        <dbReference type="PROSITE" id="PS51087"/>
    </source>
</evidence>
<reference evidence="3" key="1">
    <citation type="journal article" date="2016" name="Front. Microbiol.">
        <title>Molecular Keys to the Janthinobacterium and Duganella spp. Interaction with the Plant Pathogen Fusarium graminearum.</title>
        <authorList>
            <person name="Haack F.S."/>
            <person name="Poehlein A."/>
            <person name="Kroger C."/>
            <person name="Voigt C.A."/>
            <person name="Piepenbring M."/>
            <person name="Bode H.B."/>
            <person name="Daniel R."/>
            <person name="Schafer W."/>
            <person name="Streit W.R."/>
        </authorList>
    </citation>
    <scope>NUCLEOTIDE SEQUENCE [LARGE SCALE GENOMIC DNA]</scope>
    <source>
        <strain evidence="3">T54</strain>
    </source>
</reference>
<dbReference type="AlphaFoldDB" id="A0A1E7WBQ8"/>
<dbReference type="InterPro" id="IPR007474">
    <property type="entry name" value="ApaG_domain"/>
</dbReference>
<dbReference type="Gene3D" id="2.60.120.10">
    <property type="entry name" value="Jelly Rolls"/>
    <property type="match status" value="1"/>
</dbReference>
<dbReference type="PROSITE" id="PS51087">
    <property type="entry name" value="APAG"/>
    <property type="match status" value="1"/>
</dbReference>
<dbReference type="EMBL" id="LROM01000136">
    <property type="protein sequence ID" value="OEZ94315.1"/>
    <property type="molecule type" value="Genomic_DNA"/>
</dbReference>
<organism evidence="2 3">
    <name type="scientific">Duganella phyllosphaerae</name>
    <dbReference type="NCBI Taxonomy" id="762836"/>
    <lineage>
        <taxon>Bacteria</taxon>
        <taxon>Pseudomonadati</taxon>
        <taxon>Pseudomonadota</taxon>
        <taxon>Betaproteobacteria</taxon>
        <taxon>Burkholderiales</taxon>
        <taxon>Oxalobacteraceae</taxon>
        <taxon>Telluria group</taxon>
        <taxon>Duganella</taxon>
    </lineage>
</organism>
<accession>A0A1E7WBQ8</accession>
<dbReference type="SUPFAM" id="SSF51182">
    <property type="entry name" value="RmlC-like cupins"/>
    <property type="match status" value="1"/>
</dbReference>
<dbReference type="InterPro" id="IPR014710">
    <property type="entry name" value="RmlC-like_jellyroll"/>
</dbReference>
<dbReference type="InterPro" id="IPR011051">
    <property type="entry name" value="RmlC_Cupin_sf"/>
</dbReference>
<protein>
    <recommendedName>
        <fullName evidence="1">ApaG domain-containing protein</fullName>
    </recommendedName>
</protein>